<dbReference type="EMBL" id="JAAOIV010000002">
    <property type="protein sequence ID" value="NHN54821.1"/>
    <property type="molecule type" value="Genomic_DNA"/>
</dbReference>
<comment type="similarity">
    <text evidence="3">Belongs to the peptidase M50B family.</text>
</comment>
<evidence type="ECO:0000256" key="10">
    <source>
        <dbReference type="ARBA" id="ARBA00023049"/>
    </source>
</evidence>
<proteinExistence type="inferred from homology"/>
<evidence type="ECO:0000256" key="3">
    <source>
        <dbReference type="ARBA" id="ARBA00007931"/>
    </source>
</evidence>
<evidence type="ECO:0000256" key="7">
    <source>
        <dbReference type="ARBA" id="ARBA00022801"/>
    </source>
</evidence>
<accession>A0A967B553</accession>
<keyword evidence="9 12" id="KW-1133">Transmembrane helix</keyword>
<evidence type="ECO:0000256" key="6">
    <source>
        <dbReference type="ARBA" id="ARBA00022723"/>
    </source>
</evidence>
<feature type="transmembrane region" description="Helical" evidence="12">
    <location>
        <begin position="113"/>
        <end position="137"/>
    </location>
</feature>
<evidence type="ECO:0000259" key="13">
    <source>
        <dbReference type="Pfam" id="PF02163"/>
    </source>
</evidence>
<keyword evidence="4" id="KW-0645">Protease</keyword>
<comment type="caution">
    <text evidence="14">The sequence shown here is derived from an EMBL/GenBank/DDBJ whole genome shotgun (WGS) entry which is preliminary data.</text>
</comment>
<evidence type="ECO:0000256" key="5">
    <source>
        <dbReference type="ARBA" id="ARBA00022692"/>
    </source>
</evidence>
<dbReference type="Pfam" id="PF02163">
    <property type="entry name" value="Peptidase_M50"/>
    <property type="match status" value="1"/>
</dbReference>
<keyword evidence="7" id="KW-0378">Hydrolase</keyword>
<sequence length="377" mass="39050">MPRATPPTSGPGLRLFSLRGIPVFIGWSWLIITAVIVFSFGPTVREMLPELGSAAYLVAVAYAGLLLLSVLVHEGAHALVAQARGYQVQRIVADLWGGHTAYDNAESSPGNSALVAVVGPVSNALLAVAGYLALPYATGVPELLLGALTIANAFVAAFNLLPGLPLDGGFLVDALVWKVTGSRSKGLIVAGWCGRIVTAVVVIGLLVVPFLHGSPVPAGTAIWVVFIAGFLWLGAGSAIARGRAMGVVGTVSLRQLLRPVAAVGVGTPVDRLPAVDTALIDADGRPVGLIPAGSGMQVPFEARATTPAEALVQVQPPEWVCRAAKDPQDVTPLVEALQRTEGATAYLLVVDPVNGQPVGVARRDEVYRALQHAFGQS</sequence>
<reference evidence="14" key="1">
    <citation type="submission" date="2020-03" db="EMBL/GenBank/DDBJ databases">
        <title>Draft sequencing of Calidifontibacter sp. DB0510.</title>
        <authorList>
            <person name="Kim D.-U."/>
        </authorList>
    </citation>
    <scope>NUCLEOTIDE SEQUENCE</scope>
    <source>
        <strain evidence="14">DB0510</strain>
    </source>
</reference>
<keyword evidence="8" id="KW-0862">Zinc</keyword>
<feature type="domain" description="Peptidase M50" evidence="13">
    <location>
        <begin position="144"/>
        <end position="183"/>
    </location>
</feature>
<evidence type="ECO:0000256" key="8">
    <source>
        <dbReference type="ARBA" id="ARBA00022833"/>
    </source>
</evidence>
<feature type="transmembrane region" description="Helical" evidence="12">
    <location>
        <begin position="53"/>
        <end position="72"/>
    </location>
</feature>
<keyword evidence="15" id="KW-1185">Reference proteome</keyword>
<dbReference type="AlphaFoldDB" id="A0A967B553"/>
<dbReference type="GO" id="GO:0006508">
    <property type="term" value="P:proteolysis"/>
    <property type="evidence" value="ECO:0007669"/>
    <property type="project" value="UniProtKB-KW"/>
</dbReference>
<evidence type="ECO:0000256" key="2">
    <source>
        <dbReference type="ARBA" id="ARBA00004141"/>
    </source>
</evidence>
<dbReference type="Proteomes" id="UP000744769">
    <property type="component" value="Unassembled WGS sequence"/>
</dbReference>
<evidence type="ECO:0000256" key="1">
    <source>
        <dbReference type="ARBA" id="ARBA00001947"/>
    </source>
</evidence>
<dbReference type="InterPro" id="IPR008915">
    <property type="entry name" value="Peptidase_M50"/>
</dbReference>
<keyword evidence="6" id="KW-0479">Metal-binding</keyword>
<name>A0A967B553_9MICO</name>
<gene>
    <name evidence="14" type="ORF">G9U51_03360</name>
</gene>
<comment type="cofactor">
    <cofactor evidence="1">
        <name>Zn(2+)</name>
        <dbReference type="ChEBI" id="CHEBI:29105"/>
    </cofactor>
</comment>
<protein>
    <submittedName>
        <fullName evidence="14">Peptidase M50</fullName>
    </submittedName>
</protein>
<keyword evidence="5 12" id="KW-0812">Transmembrane</keyword>
<comment type="subcellular location">
    <subcellularLocation>
        <location evidence="2">Membrane</location>
        <topology evidence="2">Multi-pass membrane protein</topology>
    </subcellularLocation>
</comment>
<dbReference type="PANTHER" id="PTHR39188:SF3">
    <property type="entry name" value="STAGE IV SPORULATION PROTEIN FB"/>
    <property type="match status" value="1"/>
</dbReference>
<dbReference type="GO" id="GO:0008237">
    <property type="term" value="F:metallopeptidase activity"/>
    <property type="evidence" value="ECO:0007669"/>
    <property type="project" value="UniProtKB-KW"/>
</dbReference>
<evidence type="ECO:0000256" key="11">
    <source>
        <dbReference type="ARBA" id="ARBA00023136"/>
    </source>
</evidence>
<evidence type="ECO:0000256" key="12">
    <source>
        <dbReference type="SAM" id="Phobius"/>
    </source>
</evidence>
<dbReference type="PANTHER" id="PTHR39188">
    <property type="entry name" value="MEMBRANE-ASSOCIATED ZINC METALLOPROTEASE M50B"/>
    <property type="match status" value="1"/>
</dbReference>
<keyword evidence="11 12" id="KW-0472">Membrane</keyword>
<feature type="transmembrane region" description="Helical" evidence="12">
    <location>
        <begin position="143"/>
        <end position="166"/>
    </location>
</feature>
<dbReference type="RefSeq" id="WP_166193156.1">
    <property type="nucleotide sequence ID" value="NZ_JAAOIV010000002.1"/>
</dbReference>
<keyword evidence="10" id="KW-0482">Metalloprotease</keyword>
<organism evidence="14 15">
    <name type="scientific">Metallococcus carri</name>
    <dbReference type="NCBI Taxonomy" id="1656884"/>
    <lineage>
        <taxon>Bacteria</taxon>
        <taxon>Bacillati</taxon>
        <taxon>Actinomycetota</taxon>
        <taxon>Actinomycetes</taxon>
        <taxon>Micrococcales</taxon>
        <taxon>Dermacoccaceae</taxon>
        <taxon>Metallococcus</taxon>
    </lineage>
</organism>
<evidence type="ECO:0000256" key="9">
    <source>
        <dbReference type="ARBA" id="ARBA00022989"/>
    </source>
</evidence>
<feature type="transmembrane region" description="Helical" evidence="12">
    <location>
        <begin position="216"/>
        <end position="235"/>
    </location>
</feature>
<feature type="transmembrane region" description="Helical" evidence="12">
    <location>
        <begin position="21"/>
        <end position="41"/>
    </location>
</feature>
<dbReference type="GO" id="GO:0016020">
    <property type="term" value="C:membrane"/>
    <property type="evidence" value="ECO:0007669"/>
    <property type="project" value="UniProtKB-SubCell"/>
</dbReference>
<dbReference type="GO" id="GO:0046872">
    <property type="term" value="F:metal ion binding"/>
    <property type="evidence" value="ECO:0007669"/>
    <property type="project" value="UniProtKB-KW"/>
</dbReference>
<feature type="transmembrane region" description="Helical" evidence="12">
    <location>
        <begin position="187"/>
        <end position="210"/>
    </location>
</feature>
<evidence type="ECO:0000313" key="15">
    <source>
        <dbReference type="Proteomes" id="UP000744769"/>
    </source>
</evidence>
<evidence type="ECO:0000256" key="4">
    <source>
        <dbReference type="ARBA" id="ARBA00022670"/>
    </source>
</evidence>
<evidence type="ECO:0000313" key="14">
    <source>
        <dbReference type="EMBL" id="NHN54821.1"/>
    </source>
</evidence>